<dbReference type="SUPFAM" id="SSF46785">
    <property type="entry name" value="Winged helix' DNA-binding domain"/>
    <property type="match status" value="1"/>
</dbReference>
<dbReference type="InterPro" id="IPR036390">
    <property type="entry name" value="WH_DNA-bd_sf"/>
</dbReference>
<feature type="domain" description="HTH lysR-type" evidence="5">
    <location>
        <begin position="3"/>
        <end position="60"/>
    </location>
</feature>
<keyword evidence="3" id="KW-0238">DNA-binding</keyword>
<accession>A0ABW2TG66</accession>
<dbReference type="PANTHER" id="PTHR30346:SF30">
    <property type="entry name" value="SMALL NEUTRAL PROTEASE REGULATORY PROTEIN"/>
    <property type="match status" value="1"/>
</dbReference>
<dbReference type="InterPro" id="IPR000847">
    <property type="entry name" value="LysR_HTH_N"/>
</dbReference>
<dbReference type="InterPro" id="IPR005119">
    <property type="entry name" value="LysR_subst-bd"/>
</dbReference>
<dbReference type="InterPro" id="IPR036388">
    <property type="entry name" value="WH-like_DNA-bd_sf"/>
</dbReference>
<comment type="similarity">
    <text evidence="1">Belongs to the LysR transcriptional regulatory family.</text>
</comment>
<protein>
    <submittedName>
        <fullName evidence="6">LysR family transcriptional regulator</fullName>
    </submittedName>
</protein>
<name>A0ABW2TG66_9ACTN</name>
<dbReference type="PRINTS" id="PR00039">
    <property type="entry name" value="HTHLYSR"/>
</dbReference>
<dbReference type="PROSITE" id="PS50931">
    <property type="entry name" value="HTH_LYSR"/>
    <property type="match status" value="1"/>
</dbReference>
<evidence type="ECO:0000313" key="6">
    <source>
        <dbReference type="EMBL" id="MFC7606736.1"/>
    </source>
</evidence>
<dbReference type="Proteomes" id="UP001596514">
    <property type="component" value="Unassembled WGS sequence"/>
</dbReference>
<reference evidence="7" key="1">
    <citation type="journal article" date="2019" name="Int. J. Syst. Evol. Microbiol.">
        <title>The Global Catalogue of Microorganisms (GCM) 10K type strain sequencing project: providing services to taxonomists for standard genome sequencing and annotation.</title>
        <authorList>
            <consortium name="The Broad Institute Genomics Platform"/>
            <consortium name="The Broad Institute Genome Sequencing Center for Infectious Disease"/>
            <person name="Wu L."/>
            <person name="Ma J."/>
        </authorList>
    </citation>
    <scope>NUCLEOTIDE SEQUENCE [LARGE SCALE GENOMIC DNA]</scope>
    <source>
        <strain evidence="7">JCM 10083</strain>
    </source>
</reference>
<dbReference type="CDD" id="cd08414">
    <property type="entry name" value="PBP2_LTTR_aromatics_like"/>
    <property type="match status" value="1"/>
</dbReference>
<keyword evidence="7" id="KW-1185">Reference proteome</keyword>
<evidence type="ECO:0000256" key="4">
    <source>
        <dbReference type="ARBA" id="ARBA00023163"/>
    </source>
</evidence>
<gene>
    <name evidence="6" type="ORF">ACFQVD_42240</name>
</gene>
<dbReference type="Pfam" id="PF03466">
    <property type="entry name" value="LysR_substrate"/>
    <property type="match status" value="1"/>
</dbReference>
<dbReference type="Gene3D" id="3.40.190.10">
    <property type="entry name" value="Periplasmic binding protein-like II"/>
    <property type="match status" value="2"/>
</dbReference>
<dbReference type="Gene3D" id="1.10.10.10">
    <property type="entry name" value="Winged helix-like DNA-binding domain superfamily/Winged helix DNA-binding domain"/>
    <property type="match status" value="1"/>
</dbReference>
<dbReference type="EMBL" id="JBHTEE010000001">
    <property type="protein sequence ID" value="MFC7606736.1"/>
    <property type="molecule type" value="Genomic_DNA"/>
</dbReference>
<dbReference type="SUPFAM" id="SSF53850">
    <property type="entry name" value="Periplasmic binding protein-like II"/>
    <property type="match status" value="1"/>
</dbReference>
<dbReference type="Pfam" id="PF00126">
    <property type="entry name" value="HTH_1"/>
    <property type="match status" value="1"/>
</dbReference>
<dbReference type="RefSeq" id="WP_343975103.1">
    <property type="nucleotide sequence ID" value="NZ_BAAAGK010000128.1"/>
</dbReference>
<evidence type="ECO:0000259" key="5">
    <source>
        <dbReference type="PROSITE" id="PS50931"/>
    </source>
</evidence>
<evidence type="ECO:0000256" key="2">
    <source>
        <dbReference type="ARBA" id="ARBA00023015"/>
    </source>
</evidence>
<organism evidence="6 7">
    <name type="scientific">Streptosporangium amethystogenes subsp. fukuiense</name>
    <dbReference type="NCBI Taxonomy" id="698418"/>
    <lineage>
        <taxon>Bacteria</taxon>
        <taxon>Bacillati</taxon>
        <taxon>Actinomycetota</taxon>
        <taxon>Actinomycetes</taxon>
        <taxon>Streptosporangiales</taxon>
        <taxon>Streptosporangiaceae</taxon>
        <taxon>Streptosporangium</taxon>
    </lineage>
</organism>
<keyword evidence="2" id="KW-0805">Transcription regulation</keyword>
<proteinExistence type="inferred from homology"/>
<comment type="caution">
    <text evidence="6">The sequence shown here is derived from an EMBL/GenBank/DDBJ whole genome shotgun (WGS) entry which is preliminary data.</text>
</comment>
<evidence type="ECO:0000256" key="1">
    <source>
        <dbReference type="ARBA" id="ARBA00009437"/>
    </source>
</evidence>
<evidence type="ECO:0000313" key="7">
    <source>
        <dbReference type="Proteomes" id="UP001596514"/>
    </source>
</evidence>
<keyword evidence="4" id="KW-0804">Transcription</keyword>
<evidence type="ECO:0000256" key="3">
    <source>
        <dbReference type="ARBA" id="ARBA00023125"/>
    </source>
</evidence>
<dbReference type="PANTHER" id="PTHR30346">
    <property type="entry name" value="TRANSCRIPTIONAL DUAL REGULATOR HCAR-RELATED"/>
    <property type="match status" value="1"/>
</dbReference>
<sequence>MQLELRHLRALCTIAGAGSLSKAAASLGVSQPALTAQLHRIESTLGGQVFRRSRLGVTPTPFGQFVLTRARSALHTVDELMTGALPPSGQTSVARIGGYANPLFSGLLRRLFEVPGASITVHTEHSPRLLLDLLASRRLDAATLIDYPGHELVIPPSVGVRPIAVEPVFVAMAEAHPLAVLEEVPLAELADDDWVLSPPDGAGWPECFVTTCQNEGFVPKMPYIMIEPMMIRNLIAEKHAISPCQASFPSGQGLVVRPIAGSPLWIRHLAAWRRDGALAHRAEELTRLATEAHRESLESQPHYTAWRARHPADLRP</sequence>